<name>A0A0B5EW77_STRA4</name>
<feature type="compositionally biased region" description="Basic and acidic residues" evidence="1">
    <location>
        <begin position="225"/>
        <end position="248"/>
    </location>
</feature>
<dbReference type="EMBL" id="CP010519">
    <property type="protein sequence ID" value="AJE83485.1"/>
    <property type="molecule type" value="Genomic_DNA"/>
</dbReference>
<keyword evidence="2" id="KW-1133">Transmembrane helix</keyword>
<proteinExistence type="predicted"/>
<feature type="region of interest" description="Disordered" evidence="1">
    <location>
        <begin position="356"/>
        <end position="414"/>
    </location>
</feature>
<organism evidence="3 4">
    <name type="scientific">Streptomyces albus (strain ATCC 21838 / DSM 41398 / FERM P-419 / JCM 4703 / NBRC 107858)</name>
    <dbReference type="NCBI Taxonomy" id="1081613"/>
    <lineage>
        <taxon>Bacteria</taxon>
        <taxon>Bacillati</taxon>
        <taxon>Actinomycetota</taxon>
        <taxon>Actinomycetes</taxon>
        <taxon>Kitasatosporales</taxon>
        <taxon>Streptomycetaceae</taxon>
        <taxon>Streptomyces</taxon>
    </lineage>
</organism>
<evidence type="ECO:0000313" key="3">
    <source>
        <dbReference type="EMBL" id="AJE83485.1"/>
    </source>
</evidence>
<feature type="transmembrane region" description="Helical" evidence="2">
    <location>
        <begin position="156"/>
        <end position="175"/>
    </location>
</feature>
<dbReference type="KEGG" id="sals:SLNWT_3109"/>
<feature type="compositionally biased region" description="Polar residues" evidence="1">
    <location>
        <begin position="39"/>
        <end position="51"/>
    </location>
</feature>
<evidence type="ECO:0000313" key="4">
    <source>
        <dbReference type="Proteomes" id="UP000031523"/>
    </source>
</evidence>
<dbReference type="AlphaFoldDB" id="A0A0B5EW77"/>
<keyword evidence="2" id="KW-0472">Membrane</keyword>
<sequence>MNRPEDHPVNRDENTAPDESTAPHGGGLARRQDEGSEVPSGTSQGQESTSAEEQHAGNRTMNDHQDDERRDGESPDGASRDEGRQEDRRDAGHPLDELAARRDHGLPYLYEDGPGADEEALRRLLHGAVQDLEPRDGTLQHLRRAVPARAARKRQALVGALATAVLLGTAVPAVIHVSRSPGASDDRPSIAGHREDTQGGSSEGRGPDEGSHDTEPDGSGTSRGSEGKDDGKGEDGTDKGDQPSKDPQPDNTMSVSSPSCSAAELGNATASLTGPDGTGRVYGTFRVSNVSASNCTVGGPGGLLTSAQGTAEPGKINVVDHTSGDGSGLPDPSQEAGQLVLQPGMSYEVKFAWVPTESCGDPGGPSTDPTPTDSPGNTDQTGMSAQLADDGGGSVAVSHVAEPGAPSASTTIPNACAGTLYKTGVLAGS</sequence>
<feature type="compositionally biased region" description="Basic and acidic residues" evidence="1">
    <location>
        <begin position="52"/>
        <end position="105"/>
    </location>
</feature>
<keyword evidence="2" id="KW-0812">Transmembrane</keyword>
<evidence type="ECO:0000256" key="2">
    <source>
        <dbReference type="SAM" id="Phobius"/>
    </source>
</evidence>
<keyword evidence="4" id="KW-1185">Reference proteome</keyword>
<protein>
    <recommendedName>
        <fullName evidence="5">DUF4232 domain-containing protein</fullName>
    </recommendedName>
</protein>
<feature type="region of interest" description="Disordered" evidence="1">
    <location>
        <begin position="179"/>
        <end position="336"/>
    </location>
</feature>
<feature type="compositionally biased region" description="Basic and acidic residues" evidence="1">
    <location>
        <begin position="1"/>
        <end position="14"/>
    </location>
</feature>
<feature type="region of interest" description="Disordered" evidence="1">
    <location>
        <begin position="1"/>
        <end position="114"/>
    </location>
</feature>
<feature type="compositionally biased region" description="Low complexity" evidence="1">
    <location>
        <begin position="364"/>
        <end position="379"/>
    </location>
</feature>
<evidence type="ECO:0008006" key="5">
    <source>
        <dbReference type="Google" id="ProtNLM"/>
    </source>
</evidence>
<gene>
    <name evidence="3" type="ORF">SLNWT_3109</name>
</gene>
<feature type="compositionally biased region" description="Basic and acidic residues" evidence="1">
    <location>
        <begin position="205"/>
        <end position="215"/>
    </location>
</feature>
<feature type="compositionally biased region" description="Polar residues" evidence="1">
    <location>
        <begin position="249"/>
        <end position="260"/>
    </location>
</feature>
<accession>A0A0B5EW77</accession>
<feature type="compositionally biased region" description="Basic and acidic residues" evidence="1">
    <location>
        <begin position="184"/>
        <end position="197"/>
    </location>
</feature>
<evidence type="ECO:0000256" key="1">
    <source>
        <dbReference type="SAM" id="MobiDB-lite"/>
    </source>
</evidence>
<dbReference type="Proteomes" id="UP000031523">
    <property type="component" value="Chromosome"/>
</dbReference>
<reference evidence="3 4" key="1">
    <citation type="submission" date="2015-01" db="EMBL/GenBank/DDBJ databases">
        <title>Enhanced salinomycin production by adjusting the supply of polyketide extender units in Streptomyce albus DSM 41398.</title>
        <authorList>
            <person name="Lu C."/>
        </authorList>
    </citation>
    <scope>NUCLEOTIDE SEQUENCE [LARGE SCALE GENOMIC DNA]</scope>
    <source>
        <strain evidence="4">ATCC 21838 / DSM 41398 / FERM P-419 / JCM 4703 / NBRC 107858</strain>
    </source>
</reference>
<feature type="compositionally biased region" description="Polar residues" evidence="1">
    <location>
        <begin position="286"/>
        <end position="296"/>
    </location>
</feature>